<dbReference type="PANTHER" id="PTHR37299">
    <property type="entry name" value="TRANSCRIPTIONAL REGULATOR-RELATED"/>
    <property type="match status" value="1"/>
</dbReference>
<dbReference type="Gene3D" id="3.40.50.2300">
    <property type="match status" value="1"/>
</dbReference>
<dbReference type="SMART" id="SM00850">
    <property type="entry name" value="LytTR"/>
    <property type="match status" value="1"/>
</dbReference>
<dbReference type="Pfam" id="PF00072">
    <property type="entry name" value="Response_reg"/>
    <property type="match status" value="1"/>
</dbReference>
<evidence type="ECO:0000313" key="6">
    <source>
        <dbReference type="Proteomes" id="UP000283734"/>
    </source>
</evidence>
<dbReference type="AlphaFoldDB" id="A0A418XUV2"/>
<organism evidence="5 6">
    <name type="scientific">Alcanivorax profundi</name>
    <dbReference type="NCBI Taxonomy" id="2338368"/>
    <lineage>
        <taxon>Bacteria</taxon>
        <taxon>Pseudomonadati</taxon>
        <taxon>Pseudomonadota</taxon>
        <taxon>Gammaproteobacteria</taxon>
        <taxon>Oceanospirillales</taxon>
        <taxon>Alcanivoracaceae</taxon>
        <taxon>Alcanivorax</taxon>
    </lineage>
</organism>
<reference evidence="5 6" key="1">
    <citation type="submission" date="2018-09" db="EMBL/GenBank/DDBJ databases">
        <title>Alcanivorax profundi sp. nov., isolated from 1000 m-depth seawater of the Mariana Trench.</title>
        <authorList>
            <person name="Liu J."/>
        </authorList>
    </citation>
    <scope>NUCLEOTIDE SEQUENCE [LARGE SCALE GENOMIC DNA]</scope>
    <source>
        <strain evidence="5 6">MTEO17</strain>
    </source>
</reference>
<evidence type="ECO:0000256" key="2">
    <source>
        <dbReference type="PROSITE-ProRule" id="PRU00169"/>
    </source>
</evidence>
<dbReference type="PANTHER" id="PTHR37299:SF1">
    <property type="entry name" value="STAGE 0 SPORULATION PROTEIN A HOMOLOG"/>
    <property type="match status" value="1"/>
</dbReference>
<evidence type="ECO:0000259" key="3">
    <source>
        <dbReference type="PROSITE" id="PS50110"/>
    </source>
</evidence>
<evidence type="ECO:0000313" key="5">
    <source>
        <dbReference type="EMBL" id="RJG16479.1"/>
    </source>
</evidence>
<comment type="caution">
    <text evidence="5">The sequence shown here is derived from an EMBL/GenBank/DDBJ whole genome shotgun (WGS) entry which is preliminary data.</text>
</comment>
<dbReference type="GO" id="GO:0003677">
    <property type="term" value="F:DNA binding"/>
    <property type="evidence" value="ECO:0007669"/>
    <property type="project" value="UniProtKB-KW"/>
</dbReference>
<keyword evidence="2" id="KW-0597">Phosphoprotein</keyword>
<feature type="domain" description="Response regulatory" evidence="3">
    <location>
        <begin position="2"/>
        <end position="116"/>
    </location>
</feature>
<dbReference type="RefSeq" id="WP_022984727.1">
    <property type="nucleotide sequence ID" value="NZ_CAXGPP010000016.1"/>
</dbReference>
<gene>
    <name evidence="5" type="ORF">D4A39_14610</name>
</gene>
<keyword evidence="5" id="KW-0238">DNA-binding</keyword>
<dbReference type="InterPro" id="IPR007492">
    <property type="entry name" value="LytTR_DNA-bd_dom"/>
</dbReference>
<dbReference type="Proteomes" id="UP000283734">
    <property type="component" value="Unassembled WGS sequence"/>
</dbReference>
<dbReference type="SUPFAM" id="SSF52172">
    <property type="entry name" value="CheY-like"/>
    <property type="match status" value="1"/>
</dbReference>
<dbReference type="InterPro" id="IPR001789">
    <property type="entry name" value="Sig_transdc_resp-reg_receiver"/>
</dbReference>
<dbReference type="GO" id="GO:0000156">
    <property type="term" value="F:phosphorelay response regulator activity"/>
    <property type="evidence" value="ECO:0007669"/>
    <property type="project" value="InterPro"/>
</dbReference>
<accession>A0A418XUV2</accession>
<sequence>MRVLVCDDEQLARDRLKRLVDKTDGVEVVAEAANGREAIEQAQEHRPDVVLMDIRMPEMDGMEAAEHLSKIDNPPALIFCTAYDEHALQAFKVHAVDYLLKPVSADDLVAALSKARTLNRVQLAEIGKEVSEEKPRRRGHISARTHRGLELVPVDDVRYFLADQKYVTVCYGEGEVLIDETLKELETEFGEMFVRIHRNALVALKFIEGMEMATAGHHQVRLRGIESRLTVSRRHVAGLRRVLQNL</sequence>
<evidence type="ECO:0000256" key="1">
    <source>
        <dbReference type="ARBA" id="ARBA00023012"/>
    </source>
</evidence>
<dbReference type="PROSITE" id="PS50110">
    <property type="entry name" value="RESPONSE_REGULATORY"/>
    <property type="match status" value="1"/>
</dbReference>
<name>A0A418XUV2_9GAMM</name>
<dbReference type="OrthoDB" id="236568at2"/>
<keyword evidence="6" id="KW-1185">Reference proteome</keyword>
<feature type="domain" description="HTH LytTR-type" evidence="4">
    <location>
        <begin position="141"/>
        <end position="245"/>
    </location>
</feature>
<evidence type="ECO:0000259" key="4">
    <source>
        <dbReference type="PROSITE" id="PS50930"/>
    </source>
</evidence>
<dbReference type="PROSITE" id="PS50930">
    <property type="entry name" value="HTH_LYTTR"/>
    <property type="match status" value="1"/>
</dbReference>
<dbReference type="SMART" id="SM00448">
    <property type="entry name" value="REC"/>
    <property type="match status" value="1"/>
</dbReference>
<feature type="modified residue" description="4-aspartylphosphate" evidence="2">
    <location>
        <position position="53"/>
    </location>
</feature>
<dbReference type="EMBL" id="QYYA01000005">
    <property type="protein sequence ID" value="RJG16479.1"/>
    <property type="molecule type" value="Genomic_DNA"/>
</dbReference>
<dbReference type="InterPro" id="IPR011006">
    <property type="entry name" value="CheY-like_superfamily"/>
</dbReference>
<protein>
    <submittedName>
        <fullName evidence="5">DNA-binding response regulator</fullName>
    </submittedName>
</protein>
<dbReference type="Gene3D" id="2.40.50.1020">
    <property type="entry name" value="LytTr DNA-binding domain"/>
    <property type="match status" value="1"/>
</dbReference>
<dbReference type="Pfam" id="PF04397">
    <property type="entry name" value="LytTR"/>
    <property type="match status" value="1"/>
</dbReference>
<keyword evidence="1" id="KW-0902">Two-component regulatory system</keyword>
<dbReference type="InterPro" id="IPR046947">
    <property type="entry name" value="LytR-like"/>
</dbReference>
<proteinExistence type="predicted"/>